<keyword evidence="3" id="KW-0812">Transmembrane</keyword>
<feature type="transmembrane region" description="Helical" evidence="3">
    <location>
        <begin position="231"/>
        <end position="252"/>
    </location>
</feature>
<feature type="transmembrane region" description="Helical" evidence="3">
    <location>
        <begin position="406"/>
        <end position="424"/>
    </location>
</feature>
<feature type="transmembrane region" description="Helical" evidence="3">
    <location>
        <begin position="162"/>
        <end position="183"/>
    </location>
</feature>
<dbReference type="OrthoDB" id="9806838at2"/>
<feature type="transmembrane region" description="Helical" evidence="3">
    <location>
        <begin position="369"/>
        <end position="386"/>
    </location>
</feature>
<dbReference type="Gene3D" id="1.20.210.10">
    <property type="entry name" value="Cytochrome c oxidase-like, subunit I domain"/>
    <property type="match status" value="1"/>
</dbReference>
<reference evidence="5 6" key="1">
    <citation type="submission" date="2016-03" db="EMBL/GenBank/DDBJ databases">
        <title>Deep-sea bacteria in the southern Pacific.</title>
        <authorList>
            <person name="Tang K."/>
        </authorList>
    </citation>
    <scope>NUCLEOTIDE SEQUENCE [LARGE SCALE GENOMIC DNA]</scope>
    <source>
        <strain evidence="5 6">JLT2016</strain>
    </source>
</reference>
<accession>A0A1U7D302</accession>
<dbReference type="RefSeq" id="WP_076622863.1">
    <property type="nucleotide sequence ID" value="NZ_BMEW01000004.1"/>
</dbReference>
<feature type="transmembrane region" description="Helical" evidence="3">
    <location>
        <begin position="132"/>
        <end position="150"/>
    </location>
</feature>
<dbReference type="GO" id="GO:0022904">
    <property type="term" value="P:respiratory electron transport chain"/>
    <property type="evidence" value="ECO:0007669"/>
    <property type="project" value="TreeGrafter"/>
</dbReference>
<dbReference type="KEGG" id="tpro:Ga0080559_TMP1751"/>
<feature type="transmembrane region" description="Helical" evidence="3">
    <location>
        <begin position="492"/>
        <end position="513"/>
    </location>
</feature>
<dbReference type="EC" id="1.9.3.1" evidence="5"/>
<dbReference type="GO" id="GO:0006119">
    <property type="term" value="P:oxidative phosphorylation"/>
    <property type="evidence" value="ECO:0007669"/>
    <property type="project" value="UniProtKB-UniPathway"/>
</dbReference>
<dbReference type="STRING" id="1229727.Ga0080559_TMP1751"/>
<sequence length="531" mass="57538">MSFTIGSLVLVSFLVSIVALGVLIWAISHSQVSFDQADARTIFDADGARETGPDDPSVTPERASETLTPSGHPSVPPGTRRLLLTIFAIATLFMVVGSGFGLIASHKLHMPDWLTGSAPLTFGRMRAMHLNAVVYGWLSLGGVGMALWMIPAIFGTHLRLPGLAALGAALWTVGAAAGVWAIGIGWTDGLEWLEIPWQIDILLAAGGACLALPLVVTATKREVHHIYVTGWYYLGALIWFPVLFLVANIPGLHVGAQQATVNWWFAHNVLGLWLTPLGVGAAYYFIPRIIGKPIYSYRLSLVGFWALALFYSQVGIHHLIGGPVPTWVVTLSVVQSVMMFVPVIAVAINQHTLTFGNWAVVKASIPLRFVALGALLYTAASFQGSLEALRSVNTVTHFTHYTVAHAHLGAYGFVTFVLFGGLYYMIPRLVQRVWPSAALMRWHFWLVAGGFAVYFVSLTIGGWLQGLAMLDASRDFLESMEVTIPYLTGRSVGGALMTLGHLLFAVNLALMLAGKGRKREMPRDAQLQPGE</sequence>
<feature type="transmembrane region" description="Helical" evidence="3">
    <location>
        <begin position="326"/>
        <end position="348"/>
    </location>
</feature>
<dbReference type="Proteomes" id="UP000186559">
    <property type="component" value="Chromosome"/>
</dbReference>
<evidence type="ECO:0000256" key="2">
    <source>
        <dbReference type="SAM" id="MobiDB-lite"/>
    </source>
</evidence>
<feature type="transmembrane region" description="Helical" evidence="3">
    <location>
        <begin position="6"/>
        <end position="27"/>
    </location>
</feature>
<evidence type="ECO:0000259" key="4">
    <source>
        <dbReference type="PROSITE" id="PS50855"/>
    </source>
</evidence>
<dbReference type="InterPro" id="IPR023616">
    <property type="entry name" value="Cyt_c_oxase-like_su1_dom"/>
</dbReference>
<dbReference type="GO" id="GO:0004129">
    <property type="term" value="F:cytochrome-c oxidase activity"/>
    <property type="evidence" value="ECO:0007669"/>
    <property type="project" value="InterPro"/>
</dbReference>
<dbReference type="GO" id="GO:0016491">
    <property type="term" value="F:oxidoreductase activity"/>
    <property type="evidence" value="ECO:0007669"/>
    <property type="project" value="UniProtKB-KW"/>
</dbReference>
<keyword evidence="5" id="KW-0560">Oxidoreductase</keyword>
<keyword evidence="6" id="KW-1185">Reference proteome</keyword>
<dbReference type="SUPFAM" id="SSF81442">
    <property type="entry name" value="Cytochrome c oxidase subunit I-like"/>
    <property type="match status" value="1"/>
</dbReference>
<keyword evidence="1" id="KW-0249">Electron transport</keyword>
<keyword evidence="3" id="KW-0472">Membrane</keyword>
<evidence type="ECO:0000256" key="1">
    <source>
        <dbReference type="ARBA" id="ARBA00022660"/>
    </source>
</evidence>
<keyword evidence="1" id="KW-0813">Transport</keyword>
<dbReference type="GO" id="GO:0015990">
    <property type="term" value="P:electron transport coupled proton transport"/>
    <property type="evidence" value="ECO:0007669"/>
    <property type="project" value="TreeGrafter"/>
</dbReference>
<feature type="transmembrane region" description="Helical" evidence="3">
    <location>
        <begin position="82"/>
        <end position="104"/>
    </location>
</feature>
<feature type="domain" description="Cytochrome oxidase subunit I profile" evidence="4">
    <location>
        <begin position="263"/>
        <end position="531"/>
    </location>
</feature>
<dbReference type="GO" id="GO:0016020">
    <property type="term" value="C:membrane"/>
    <property type="evidence" value="ECO:0007669"/>
    <property type="project" value="InterPro"/>
</dbReference>
<feature type="transmembrane region" description="Helical" evidence="3">
    <location>
        <begin position="264"/>
        <end position="286"/>
    </location>
</feature>
<dbReference type="InterPro" id="IPR036927">
    <property type="entry name" value="Cyt_c_oxase-like_su1_sf"/>
</dbReference>
<dbReference type="UniPathway" id="UPA00705"/>
<dbReference type="PANTHER" id="PTHR10422:SF29">
    <property type="entry name" value="CYTOCHROME C OXIDASE SUBUNIT 1 HOMOLOG, BACTEROID"/>
    <property type="match status" value="1"/>
</dbReference>
<feature type="transmembrane region" description="Helical" evidence="3">
    <location>
        <begin position="195"/>
        <end position="219"/>
    </location>
</feature>
<proteinExistence type="predicted"/>
<keyword evidence="3" id="KW-1133">Transmembrane helix</keyword>
<dbReference type="PANTHER" id="PTHR10422">
    <property type="entry name" value="CYTOCHROME C OXIDASE SUBUNIT 1"/>
    <property type="match status" value="1"/>
</dbReference>
<evidence type="ECO:0000313" key="6">
    <source>
        <dbReference type="Proteomes" id="UP000186559"/>
    </source>
</evidence>
<dbReference type="InterPro" id="IPR000883">
    <property type="entry name" value="Cyt_C_Oxase_1"/>
</dbReference>
<organism evidence="5 6">
    <name type="scientific">Salipiger profundus</name>
    <dbReference type="NCBI Taxonomy" id="1229727"/>
    <lineage>
        <taxon>Bacteria</taxon>
        <taxon>Pseudomonadati</taxon>
        <taxon>Pseudomonadota</taxon>
        <taxon>Alphaproteobacteria</taxon>
        <taxon>Rhodobacterales</taxon>
        <taxon>Roseobacteraceae</taxon>
        <taxon>Salipiger</taxon>
    </lineage>
</organism>
<dbReference type="PROSITE" id="PS50855">
    <property type="entry name" value="COX1"/>
    <property type="match status" value="1"/>
</dbReference>
<keyword evidence="1" id="KW-0679">Respiratory chain</keyword>
<evidence type="ECO:0000313" key="5">
    <source>
        <dbReference type="EMBL" id="APX22547.1"/>
    </source>
</evidence>
<feature type="transmembrane region" description="Helical" evidence="3">
    <location>
        <begin position="444"/>
        <end position="464"/>
    </location>
</feature>
<dbReference type="EMBL" id="CP014796">
    <property type="protein sequence ID" value="APX22547.1"/>
    <property type="molecule type" value="Genomic_DNA"/>
</dbReference>
<dbReference type="GO" id="GO:0020037">
    <property type="term" value="F:heme binding"/>
    <property type="evidence" value="ECO:0007669"/>
    <property type="project" value="InterPro"/>
</dbReference>
<evidence type="ECO:0000256" key="3">
    <source>
        <dbReference type="SAM" id="Phobius"/>
    </source>
</evidence>
<feature type="transmembrane region" description="Helical" evidence="3">
    <location>
        <begin position="298"/>
        <end position="320"/>
    </location>
</feature>
<dbReference type="AlphaFoldDB" id="A0A1U7D302"/>
<protein>
    <submittedName>
        <fullName evidence="5">Cytochrome c oxidase cbb3-type subunit 1</fullName>
        <ecNumber evidence="5">1.9.3.1</ecNumber>
    </submittedName>
</protein>
<name>A0A1U7D302_9RHOB</name>
<feature type="region of interest" description="Disordered" evidence="2">
    <location>
        <begin position="46"/>
        <end position="75"/>
    </location>
</feature>
<dbReference type="Pfam" id="PF00115">
    <property type="entry name" value="COX1"/>
    <property type="match status" value="1"/>
</dbReference>
<gene>
    <name evidence="5" type="ORF">Ga0080559_TMP1751</name>
</gene>